<dbReference type="GO" id="GO:0003677">
    <property type="term" value="F:DNA binding"/>
    <property type="evidence" value="ECO:0007669"/>
    <property type="project" value="UniProtKB-KW"/>
</dbReference>
<evidence type="ECO:0000313" key="9">
    <source>
        <dbReference type="Proteomes" id="UP000585272"/>
    </source>
</evidence>
<organism evidence="8 9">
    <name type="scientific">Conexibacter arvalis</name>
    <dbReference type="NCBI Taxonomy" id="912552"/>
    <lineage>
        <taxon>Bacteria</taxon>
        <taxon>Bacillati</taxon>
        <taxon>Actinomycetota</taxon>
        <taxon>Thermoleophilia</taxon>
        <taxon>Solirubrobacterales</taxon>
        <taxon>Conexibacteraceae</taxon>
        <taxon>Conexibacter</taxon>
    </lineage>
</organism>
<protein>
    <recommendedName>
        <fullName evidence="5">Glycerol operon regulatory protein</fullName>
    </recommendedName>
</protein>
<dbReference type="SUPFAM" id="SSF46785">
    <property type="entry name" value="Winged helix' DNA-binding domain"/>
    <property type="match status" value="1"/>
</dbReference>
<dbReference type="SMART" id="SM00346">
    <property type="entry name" value="HTH_ICLR"/>
    <property type="match status" value="1"/>
</dbReference>
<dbReference type="InterPro" id="IPR050707">
    <property type="entry name" value="HTH_MetabolicPath_Reg"/>
</dbReference>
<keyword evidence="1" id="KW-0805">Transcription regulation</keyword>
<dbReference type="Proteomes" id="UP000585272">
    <property type="component" value="Unassembled WGS sequence"/>
</dbReference>
<dbReference type="InterPro" id="IPR036388">
    <property type="entry name" value="WH-like_DNA-bd_sf"/>
</dbReference>
<dbReference type="InterPro" id="IPR014757">
    <property type="entry name" value="Tscrpt_reg_IclR_C"/>
</dbReference>
<dbReference type="GO" id="GO:0045892">
    <property type="term" value="P:negative regulation of DNA-templated transcription"/>
    <property type="evidence" value="ECO:0007669"/>
    <property type="project" value="TreeGrafter"/>
</dbReference>
<comment type="caution">
    <text evidence="8">The sequence shown here is derived from an EMBL/GenBank/DDBJ whole genome shotgun (WGS) entry which is preliminary data.</text>
</comment>
<dbReference type="GO" id="GO:0003700">
    <property type="term" value="F:DNA-binding transcription factor activity"/>
    <property type="evidence" value="ECO:0007669"/>
    <property type="project" value="TreeGrafter"/>
</dbReference>
<dbReference type="FunFam" id="1.10.10.10:FF:000056">
    <property type="entry name" value="IclR family transcriptional regulator"/>
    <property type="match status" value="1"/>
</dbReference>
<dbReference type="InterPro" id="IPR029016">
    <property type="entry name" value="GAF-like_dom_sf"/>
</dbReference>
<comment type="function">
    <text evidence="4">May be an activator protein for the gylABX operon.</text>
</comment>
<gene>
    <name evidence="8" type="ORF">BDZ31_002593</name>
</gene>
<evidence type="ECO:0000256" key="5">
    <source>
        <dbReference type="ARBA" id="ARBA00070406"/>
    </source>
</evidence>
<dbReference type="EMBL" id="JACHNU010000003">
    <property type="protein sequence ID" value="MBB4663004.1"/>
    <property type="molecule type" value="Genomic_DNA"/>
</dbReference>
<evidence type="ECO:0000313" key="8">
    <source>
        <dbReference type="EMBL" id="MBB4663004.1"/>
    </source>
</evidence>
<evidence type="ECO:0000259" key="7">
    <source>
        <dbReference type="PROSITE" id="PS51078"/>
    </source>
</evidence>
<dbReference type="PANTHER" id="PTHR30136:SF24">
    <property type="entry name" value="HTH-TYPE TRANSCRIPTIONAL REPRESSOR ALLR"/>
    <property type="match status" value="1"/>
</dbReference>
<evidence type="ECO:0000259" key="6">
    <source>
        <dbReference type="PROSITE" id="PS51077"/>
    </source>
</evidence>
<keyword evidence="2" id="KW-0238">DNA-binding</keyword>
<evidence type="ECO:0000256" key="4">
    <source>
        <dbReference type="ARBA" id="ARBA00058938"/>
    </source>
</evidence>
<evidence type="ECO:0000256" key="2">
    <source>
        <dbReference type="ARBA" id="ARBA00023125"/>
    </source>
</evidence>
<evidence type="ECO:0000256" key="3">
    <source>
        <dbReference type="ARBA" id="ARBA00023163"/>
    </source>
</evidence>
<keyword evidence="3" id="KW-0804">Transcription</keyword>
<reference evidence="8 9" key="1">
    <citation type="submission" date="2020-08" db="EMBL/GenBank/DDBJ databases">
        <title>Genomic Encyclopedia of Archaeal and Bacterial Type Strains, Phase II (KMG-II): from individual species to whole genera.</title>
        <authorList>
            <person name="Goeker M."/>
        </authorList>
    </citation>
    <scope>NUCLEOTIDE SEQUENCE [LARGE SCALE GENOMIC DNA]</scope>
    <source>
        <strain evidence="8 9">DSM 23288</strain>
    </source>
</reference>
<dbReference type="Gene3D" id="3.30.450.40">
    <property type="match status" value="1"/>
</dbReference>
<dbReference type="AlphaFoldDB" id="A0A840IG18"/>
<sequence>MALTNDTTAPASSPYAIRAVDRVLDILDLLQGSETGVTLAELSKVIGLPKSSAFRYLATLEARGYVTREADDTYRLGLAFRPLRPRDLSLLTAVARPRMEELCHRFEETVNLGVLDGHRVAYLDMVESPRAIRFAARPGHRDPVHSSALGKALTARMTTEEVCRVLAVDGMPRFTERTLTTPERYLEELERVRERGYALDDRENEDGGRCVGVPLPEPLPAALSLSAPADRFPSDRVAEVASALRRTAEEIGAEYERAGRGR</sequence>
<dbReference type="InterPro" id="IPR036390">
    <property type="entry name" value="WH_DNA-bd_sf"/>
</dbReference>
<dbReference type="Pfam" id="PF01614">
    <property type="entry name" value="IclR_C"/>
    <property type="match status" value="1"/>
</dbReference>
<dbReference type="Pfam" id="PF09339">
    <property type="entry name" value="HTH_IclR"/>
    <property type="match status" value="1"/>
</dbReference>
<keyword evidence="9" id="KW-1185">Reference proteome</keyword>
<dbReference type="SUPFAM" id="SSF55781">
    <property type="entry name" value="GAF domain-like"/>
    <property type="match status" value="1"/>
</dbReference>
<dbReference type="InterPro" id="IPR005471">
    <property type="entry name" value="Tscrpt_reg_IclR_N"/>
</dbReference>
<dbReference type="PANTHER" id="PTHR30136">
    <property type="entry name" value="HELIX-TURN-HELIX TRANSCRIPTIONAL REGULATOR, ICLR FAMILY"/>
    <property type="match status" value="1"/>
</dbReference>
<feature type="domain" description="IclR-ED" evidence="7">
    <location>
        <begin position="72"/>
        <end position="257"/>
    </location>
</feature>
<dbReference type="PROSITE" id="PS51078">
    <property type="entry name" value="ICLR_ED"/>
    <property type="match status" value="1"/>
</dbReference>
<dbReference type="PROSITE" id="PS51077">
    <property type="entry name" value="HTH_ICLR"/>
    <property type="match status" value="1"/>
</dbReference>
<accession>A0A840IG18</accession>
<dbReference type="RefSeq" id="WP_183342671.1">
    <property type="nucleotide sequence ID" value="NZ_JACHNU010000003.1"/>
</dbReference>
<evidence type="ECO:0000256" key="1">
    <source>
        <dbReference type="ARBA" id="ARBA00023015"/>
    </source>
</evidence>
<dbReference type="Gene3D" id="1.10.10.10">
    <property type="entry name" value="Winged helix-like DNA-binding domain superfamily/Winged helix DNA-binding domain"/>
    <property type="match status" value="1"/>
</dbReference>
<proteinExistence type="predicted"/>
<name>A0A840IG18_9ACTN</name>
<feature type="domain" description="HTH iclR-type" evidence="6">
    <location>
        <begin position="17"/>
        <end position="78"/>
    </location>
</feature>